<proteinExistence type="predicted"/>
<dbReference type="GO" id="GO:0008233">
    <property type="term" value="F:peptidase activity"/>
    <property type="evidence" value="ECO:0007669"/>
    <property type="project" value="UniProtKB-KW"/>
</dbReference>
<sequence>MSSVAAPAANRGDHRTPGHTDGPGYGHEFFRPRSAVWWLYCATVAVGTPGVVLAVSQTFTAAKDALFEVAPIFVVTLALATVFGATVPTWLAVHANERLFAVAAKLLPPGAGADWGAAVAGPTREEWGKTLGVVIIMLVASRTLRRPMHGLLVGAFVGLGFQVFENISYAANNAPTDANDDFTGAFGVTVLRSVIGISSHWLYTGIIGVGVACLLGRTVRRHSMVFRVGAFAGSYVLGWGLHFLWNSPAPEELSVLAIPAKIAVALVCFVLVTRVAWRQERAYLAAAHDEVLASPAASRLEGAHDDAVTSAAGTRAQRRRGLKDARRAGGRKNRKRVKRARVGYLDALQARGRRGTGVDERPLVP</sequence>
<keyword evidence="2" id="KW-0812">Transmembrane</keyword>
<feature type="transmembrane region" description="Helical" evidence="2">
    <location>
        <begin position="191"/>
        <end position="215"/>
    </location>
</feature>
<dbReference type="EMBL" id="PNJG02000004">
    <property type="protein sequence ID" value="RKQ33759.1"/>
    <property type="molecule type" value="Genomic_DNA"/>
</dbReference>
<feature type="compositionally biased region" description="Basic residues" evidence="1">
    <location>
        <begin position="328"/>
        <end position="337"/>
    </location>
</feature>
<comment type="caution">
    <text evidence="3">The sequence shown here is derived from an EMBL/GenBank/DDBJ whole genome shotgun (WGS) entry which is preliminary data.</text>
</comment>
<dbReference type="AlphaFoldDB" id="A0A495A2V2"/>
<keyword evidence="2" id="KW-1133">Transmembrane helix</keyword>
<feature type="transmembrane region" description="Helical" evidence="2">
    <location>
        <begin position="224"/>
        <end position="245"/>
    </location>
</feature>
<name>A0A495A2V2_9MICC</name>
<evidence type="ECO:0000256" key="1">
    <source>
        <dbReference type="SAM" id="MobiDB-lite"/>
    </source>
</evidence>
<feature type="transmembrane region" description="Helical" evidence="2">
    <location>
        <begin position="151"/>
        <end position="171"/>
    </location>
</feature>
<accession>A0A495A2V2</accession>
<feature type="transmembrane region" description="Helical" evidence="2">
    <location>
        <begin position="35"/>
        <end position="55"/>
    </location>
</feature>
<evidence type="ECO:0000313" key="4">
    <source>
        <dbReference type="Proteomes" id="UP000249516"/>
    </source>
</evidence>
<feature type="transmembrane region" description="Helical" evidence="2">
    <location>
        <begin position="67"/>
        <end position="91"/>
    </location>
</feature>
<dbReference type="GO" id="GO:0006508">
    <property type="term" value="P:proteolysis"/>
    <property type="evidence" value="ECO:0007669"/>
    <property type="project" value="UniProtKB-KW"/>
</dbReference>
<dbReference type="RefSeq" id="WP_110920523.1">
    <property type="nucleotide sequence ID" value="NZ_PNJG02000004.1"/>
</dbReference>
<reference evidence="3 4" key="1">
    <citation type="submission" date="2018-10" db="EMBL/GenBank/DDBJ databases">
        <title>Kocuria tytouropygialis sp. nov., isolated from the uropygial gland of an American barn owl (Tyto furcata).</title>
        <authorList>
            <person name="Braun M.S."/>
            <person name="Wang E."/>
            <person name="Zimmermann S."/>
            <person name="Wagner H."/>
            <person name="Wink M."/>
        </authorList>
    </citation>
    <scope>NUCLEOTIDE SEQUENCE [LARGE SCALE GENOMIC DNA]</scope>
    <source>
        <strain evidence="3 4">442</strain>
    </source>
</reference>
<keyword evidence="4" id="KW-1185">Reference proteome</keyword>
<dbReference type="PANTHER" id="PTHR36844:SF1">
    <property type="entry name" value="PROTEASE PRSW"/>
    <property type="match status" value="1"/>
</dbReference>
<evidence type="ECO:0000256" key="2">
    <source>
        <dbReference type="SAM" id="Phobius"/>
    </source>
</evidence>
<dbReference type="Proteomes" id="UP000249516">
    <property type="component" value="Unassembled WGS sequence"/>
</dbReference>
<organism evidence="3 4">
    <name type="scientific">Kocuria tytonis</name>
    <dbReference type="NCBI Taxonomy" id="2054280"/>
    <lineage>
        <taxon>Bacteria</taxon>
        <taxon>Bacillati</taxon>
        <taxon>Actinomycetota</taxon>
        <taxon>Actinomycetes</taxon>
        <taxon>Micrococcales</taxon>
        <taxon>Micrococcaceae</taxon>
        <taxon>Kocuria</taxon>
    </lineage>
</organism>
<protein>
    <submittedName>
        <fullName evidence="3">Protease PrsW</fullName>
    </submittedName>
</protein>
<feature type="transmembrane region" description="Helical" evidence="2">
    <location>
        <begin position="257"/>
        <end position="277"/>
    </location>
</feature>
<feature type="region of interest" description="Disordered" evidence="1">
    <location>
        <begin position="303"/>
        <end position="337"/>
    </location>
</feature>
<gene>
    <name evidence="3" type="ORF">C1C97_011205</name>
</gene>
<dbReference type="Pfam" id="PF13367">
    <property type="entry name" value="PrsW-protease"/>
    <property type="match status" value="1"/>
</dbReference>
<dbReference type="InterPro" id="IPR026898">
    <property type="entry name" value="PrsW"/>
</dbReference>
<keyword evidence="3" id="KW-0645">Protease</keyword>
<keyword evidence="2" id="KW-0472">Membrane</keyword>
<keyword evidence="3" id="KW-0378">Hydrolase</keyword>
<dbReference type="PANTHER" id="PTHR36844">
    <property type="entry name" value="PROTEASE PRSW"/>
    <property type="match status" value="1"/>
</dbReference>
<evidence type="ECO:0000313" key="3">
    <source>
        <dbReference type="EMBL" id="RKQ33759.1"/>
    </source>
</evidence>
<feature type="region of interest" description="Disordered" evidence="1">
    <location>
        <begin position="1"/>
        <end position="24"/>
    </location>
</feature>
<dbReference type="OrthoDB" id="4524442at2"/>